<keyword evidence="1" id="KW-1133">Transmembrane helix</keyword>
<accession>A0A2D3I6J5</accession>
<evidence type="ECO:0000256" key="1">
    <source>
        <dbReference type="SAM" id="Phobius"/>
    </source>
</evidence>
<proteinExistence type="predicted"/>
<evidence type="ECO:0000313" key="2">
    <source>
        <dbReference type="EMBL" id="ATU84005.1"/>
    </source>
</evidence>
<organism evidence="2">
    <name type="scientific">White spot syndrome virus</name>
    <dbReference type="NCBI Taxonomy" id="342409"/>
    <lineage>
        <taxon>Viruses</taxon>
        <taxon>Viruses incertae sedis</taxon>
        <taxon>Naldaviricetes</taxon>
        <taxon>Nimaviridae</taxon>
        <taxon>Whispovirus</taxon>
    </lineage>
</organism>
<feature type="transmembrane region" description="Helical" evidence="1">
    <location>
        <begin position="47"/>
        <end position="69"/>
    </location>
</feature>
<reference evidence="2" key="1">
    <citation type="journal article" date="2018" name="Aquaculture">
        <title>Complete genome sequence of a white spot syndrome virus associated with a disease incursion in Australia.</title>
        <authorList>
            <person name="Oakey J."/>
            <person name="Smith C.S."/>
        </authorList>
    </citation>
    <scope>NUCLEOTIDE SEQUENCE [LARGE SCALE GENOMIC DNA]</scope>
    <source>
        <strain evidence="2">WSSV-AU</strain>
    </source>
</reference>
<keyword evidence="1" id="KW-0812">Transmembrane</keyword>
<keyword evidence="1" id="KW-0472">Membrane</keyword>
<name>A0A2D3I6J5_9VIRU</name>
<sequence length="70" mass="7508">MLLTTLLVFLASSLLHPFSSSMSSSFFCTSFTISIALLRSALNSCSLFVLFSSSFLSFLVAAAIAMSTIR</sequence>
<protein>
    <submittedName>
        <fullName evidence="2">ORF1052</fullName>
    </submittedName>
</protein>
<dbReference type="Proteomes" id="UP000267516">
    <property type="component" value="Segment"/>
</dbReference>
<dbReference type="EMBL" id="MF768985">
    <property type="protein sequence ID" value="ATU84005.1"/>
    <property type="molecule type" value="Genomic_DNA"/>
</dbReference>